<feature type="domain" description="Gram-positive cocci surface proteins LPxTG" evidence="13">
    <location>
        <begin position="1112"/>
        <end position="1145"/>
    </location>
</feature>
<dbReference type="InterPro" id="IPR019931">
    <property type="entry name" value="LPXTG_anchor"/>
</dbReference>
<dbReference type="GO" id="GO:0006508">
    <property type="term" value="P:proteolysis"/>
    <property type="evidence" value="ECO:0007669"/>
    <property type="project" value="UniProtKB-KW"/>
</dbReference>
<keyword evidence="9" id="KW-0572">Peptidoglycan-anchor</keyword>
<dbReference type="InterPro" id="IPR036852">
    <property type="entry name" value="Peptidase_S8/S53_dom_sf"/>
</dbReference>
<reference evidence="14 15" key="1">
    <citation type="submission" date="2018-06" db="EMBL/GenBank/DDBJ databases">
        <authorList>
            <consortium name="Pathogen Informatics"/>
            <person name="Doyle S."/>
        </authorList>
    </citation>
    <scope>NUCLEOTIDE SEQUENCE [LARGE SCALE GENOMIC DNA]</scope>
    <source>
        <strain evidence="14 15">NCTC12092</strain>
    </source>
</reference>
<feature type="compositionally biased region" description="Low complexity" evidence="12">
    <location>
        <begin position="91"/>
        <end position="100"/>
    </location>
</feature>
<dbReference type="EC" id="3.4.21.110" evidence="14"/>
<dbReference type="PRINTS" id="PR00723">
    <property type="entry name" value="SUBTILISIN"/>
</dbReference>
<dbReference type="PANTHER" id="PTHR43399:SF4">
    <property type="entry name" value="CELL WALL-ASSOCIATED PROTEASE"/>
    <property type="match status" value="1"/>
</dbReference>
<dbReference type="SUPFAM" id="SSF52743">
    <property type="entry name" value="Subtilisin-like"/>
    <property type="match status" value="1"/>
</dbReference>
<sequence>MIKLIFHKSIVNKEILLYYYSQVQMEVLLVTKKYHSKKSLLCQLTLATTSILLLHSQSVFAEEQQGSDASVSQASPVVAVEAIATGDNSQAAASSQAASETEAKTEKEISAFAEGPESTAPTNLSLNDLVNAKALQEQTQKGSGAVIAVIDVSFDPEHDAFKLDSDLKNSGTIPAKEAFLAKKQDQHITYGKWYNEKIIFAYDYTKQSDDIGGLTADNGHGNHTAAIAAGNGKTPAGNGFRVEGIAPNASLMLMKVTGAPERDQFAKSYAKAITDAVNLGATVISMSFGKTADSLSAVHEDVKKAIAYAQEKGVLLVAGAGNESAVGMGTREPLAANPDFGTLNSPAIFEEVISVAASNPVYAISQSVNTKTADGSQKLAIFMSEGDSFDADQDYFVADAKFGEASHFTGLDIKGKVALIERGGSLSFYQKIENAVKAGASGVIIYNNNALEGSFTIEKASIPKEAHIPVGFMSYKDAQALKKGQSFTFNKAYEKMSSNAGGRVISQSSWGVTAEGRIKPDISAPGVNVYSAIHGNQYDYKTGTSMSTPMVSGLVAMLHKAYKEKFPELSDKELSQLVRAVLMSSARTLYSTENKAYISPRQQGAGEVDGQKALAASYYLTDQKQNPKINLGNITDEFVINLNVNALSKNQGPKKLYFQVNLITDQTKDGHFTLQPKALKDSEWQEINITEDQQHIQVSVDAKAYAAELLKVMPNGYFLEGFVRFTDNLETKEELMSIPFSGFRGDFANLPALDTPIYETLEQGAFYQKLEQDPGTGKYILPEKFSKLTALIGQVSPYFLSQDTKNGTVNELGPEAERYIILGTQESADQKDLIAKEANRTFLISPNDDGNKDFILFQGVFLRSVKDIKAQVLDHQGQVVWESDVATAQKYYQAGAVLPYRFEHTKWSGKDANDQPVADGSYTYRVWYTPIADGAEAQKQDFKVQVKTSLPELPKSASYDESTRTLKIDASNFPAYRIQVGHIVEIGEGEEADIVVNYFPMAEDGSFSIPATVMSELSGEEVEVNIAALTLIVEDEFGNFNAIALTDLLNQKEPEIKDDKQPETPMPEQPKGNDSSKEQQSPKGNNSGSKQPLVMKQDSTVKPMTSSPSHELPKTSEQQGSSLLAGLGMLLASLSLGLFKKKSDN</sequence>
<evidence type="ECO:0000259" key="13">
    <source>
        <dbReference type="PROSITE" id="PS50847"/>
    </source>
</evidence>
<evidence type="ECO:0000256" key="11">
    <source>
        <dbReference type="PROSITE-ProRule" id="PRU01240"/>
    </source>
</evidence>
<feature type="region of interest" description="Disordered" evidence="12">
    <location>
        <begin position="91"/>
        <end position="124"/>
    </location>
</feature>
<feature type="compositionally biased region" description="Basic and acidic residues" evidence="12">
    <location>
        <begin position="1053"/>
        <end position="1062"/>
    </location>
</feature>
<dbReference type="NCBIfam" id="TIGR01167">
    <property type="entry name" value="LPXTG_anchor"/>
    <property type="match status" value="1"/>
</dbReference>
<keyword evidence="8 11" id="KW-0720">Serine protease</keyword>
<dbReference type="GO" id="GO:0016020">
    <property type="term" value="C:membrane"/>
    <property type="evidence" value="ECO:0007669"/>
    <property type="project" value="InterPro"/>
</dbReference>
<dbReference type="InterPro" id="IPR015500">
    <property type="entry name" value="Peptidase_S8_subtilisin-rel"/>
</dbReference>
<evidence type="ECO:0000313" key="14">
    <source>
        <dbReference type="EMBL" id="SUN46287.1"/>
    </source>
</evidence>
<dbReference type="InterPro" id="IPR000209">
    <property type="entry name" value="Peptidase_S8/S53_dom"/>
</dbReference>
<dbReference type="Proteomes" id="UP000254461">
    <property type="component" value="Unassembled WGS sequence"/>
</dbReference>
<dbReference type="Pfam" id="PF06280">
    <property type="entry name" value="fn3_5"/>
    <property type="match status" value="1"/>
</dbReference>
<evidence type="ECO:0000313" key="15">
    <source>
        <dbReference type="Proteomes" id="UP000254461"/>
    </source>
</evidence>
<evidence type="ECO:0000256" key="3">
    <source>
        <dbReference type="ARBA" id="ARBA00022525"/>
    </source>
</evidence>
<dbReference type="SUPFAM" id="SSF52025">
    <property type="entry name" value="PA domain"/>
    <property type="match status" value="1"/>
</dbReference>
<feature type="compositionally biased region" description="Polar residues" evidence="12">
    <location>
        <begin position="1078"/>
        <end position="1090"/>
    </location>
</feature>
<dbReference type="CDD" id="cd02133">
    <property type="entry name" value="PA_C5a_like"/>
    <property type="match status" value="1"/>
</dbReference>
<organism evidence="14 15">
    <name type="scientific">Streptococcus equi subsp. equi</name>
    <dbReference type="NCBI Taxonomy" id="148942"/>
    <lineage>
        <taxon>Bacteria</taxon>
        <taxon>Bacillati</taxon>
        <taxon>Bacillota</taxon>
        <taxon>Bacilli</taxon>
        <taxon>Lactobacillales</taxon>
        <taxon>Streptococcaceae</taxon>
        <taxon>Streptococcus</taxon>
    </lineage>
</organism>
<dbReference type="Gene3D" id="3.50.30.30">
    <property type="match status" value="1"/>
</dbReference>
<evidence type="ECO:0000256" key="9">
    <source>
        <dbReference type="ARBA" id="ARBA00023088"/>
    </source>
</evidence>
<feature type="compositionally biased region" description="Polar residues" evidence="12">
    <location>
        <begin position="1097"/>
        <end position="1119"/>
    </location>
</feature>
<dbReference type="InterPro" id="IPR003137">
    <property type="entry name" value="PA_domain"/>
</dbReference>
<dbReference type="CDD" id="cd07475">
    <property type="entry name" value="Peptidases_S8_C5a_Peptidase"/>
    <property type="match status" value="1"/>
</dbReference>
<feature type="active site" description="Charge relay system" evidence="10 11">
    <location>
        <position position="151"/>
    </location>
</feature>
<keyword evidence="7 11" id="KW-0378">Hydrolase</keyword>
<dbReference type="GO" id="GO:0004252">
    <property type="term" value="F:serine-type endopeptidase activity"/>
    <property type="evidence" value="ECO:0007669"/>
    <property type="project" value="UniProtKB-UniRule"/>
</dbReference>
<dbReference type="InterPro" id="IPR023828">
    <property type="entry name" value="Peptidase_S8_Ser-AS"/>
</dbReference>
<evidence type="ECO:0000256" key="12">
    <source>
        <dbReference type="SAM" id="MobiDB-lite"/>
    </source>
</evidence>
<keyword evidence="4 11" id="KW-0645">Protease</keyword>
<dbReference type="Pfam" id="PF00746">
    <property type="entry name" value="Gram_pos_anchor"/>
    <property type="match status" value="1"/>
</dbReference>
<dbReference type="Gene3D" id="2.60.40.1710">
    <property type="entry name" value="Subtilisin-like superfamily"/>
    <property type="match status" value="1"/>
</dbReference>
<dbReference type="PANTHER" id="PTHR43399">
    <property type="entry name" value="SUBTILISIN-RELATED"/>
    <property type="match status" value="1"/>
</dbReference>
<evidence type="ECO:0000256" key="1">
    <source>
        <dbReference type="ARBA" id="ARBA00011073"/>
    </source>
</evidence>
<evidence type="ECO:0000256" key="2">
    <source>
        <dbReference type="ARBA" id="ARBA00022512"/>
    </source>
</evidence>
<dbReference type="InterPro" id="IPR010435">
    <property type="entry name" value="C5a/SBT2-like_Fn3"/>
</dbReference>
<evidence type="ECO:0000256" key="4">
    <source>
        <dbReference type="ARBA" id="ARBA00022670"/>
    </source>
</evidence>
<dbReference type="Pfam" id="PF02225">
    <property type="entry name" value="PA"/>
    <property type="match status" value="1"/>
</dbReference>
<feature type="active site" description="Charge relay system" evidence="10 11">
    <location>
        <position position="545"/>
    </location>
</feature>
<dbReference type="Gene3D" id="3.40.50.200">
    <property type="entry name" value="Peptidase S8/S53 domain"/>
    <property type="match status" value="1"/>
</dbReference>
<gene>
    <name evidence="14" type="primary">vpr</name>
    <name evidence="14" type="ORF">NCTC12092_00946</name>
</gene>
<proteinExistence type="inferred from homology"/>
<dbReference type="Gene3D" id="2.60.40.10">
    <property type="entry name" value="Immunoglobulins"/>
    <property type="match status" value="1"/>
</dbReference>
<dbReference type="PROSITE" id="PS51892">
    <property type="entry name" value="SUBTILASE"/>
    <property type="match status" value="1"/>
</dbReference>
<name>A0A380JRH5_9STRE</name>
<dbReference type="PROSITE" id="PS50847">
    <property type="entry name" value="GRAM_POS_ANCHORING"/>
    <property type="match status" value="1"/>
</dbReference>
<keyword evidence="3" id="KW-0964">Secreted</keyword>
<keyword evidence="6" id="KW-0677">Repeat</keyword>
<comment type="similarity">
    <text evidence="1 11">Belongs to the peptidase S8 family.</text>
</comment>
<dbReference type="InterPro" id="IPR051048">
    <property type="entry name" value="Peptidase_S8/S53_subtilisin"/>
</dbReference>
<evidence type="ECO:0000256" key="10">
    <source>
        <dbReference type="PIRSR" id="PIRSR615500-1"/>
    </source>
</evidence>
<evidence type="ECO:0000256" key="6">
    <source>
        <dbReference type="ARBA" id="ARBA00022737"/>
    </source>
</evidence>
<evidence type="ECO:0000256" key="8">
    <source>
        <dbReference type="ARBA" id="ARBA00022825"/>
    </source>
</evidence>
<dbReference type="Gene3D" id="2.60.40.4070">
    <property type="match status" value="1"/>
</dbReference>
<dbReference type="AlphaFoldDB" id="A0A380JRH5"/>
<feature type="region of interest" description="Disordered" evidence="12">
    <location>
        <begin position="1053"/>
        <end position="1120"/>
    </location>
</feature>
<protein>
    <submittedName>
        <fullName evidence="14">C5a peptidase ScpZ</fullName>
        <ecNumber evidence="14">3.4.21.110</ecNumber>
    </submittedName>
</protein>
<evidence type="ECO:0000256" key="5">
    <source>
        <dbReference type="ARBA" id="ARBA00022729"/>
    </source>
</evidence>
<dbReference type="PROSITE" id="PS00138">
    <property type="entry name" value="SUBTILASE_SER"/>
    <property type="match status" value="1"/>
</dbReference>
<dbReference type="EMBL" id="UHFF01000002">
    <property type="protein sequence ID" value="SUN46287.1"/>
    <property type="molecule type" value="Genomic_DNA"/>
</dbReference>
<evidence type="ECO:0000256" key="7">
    <source>
        <dbReference type="ARBA" id="ARBA00022801"/>
    </source>
</evidence>
<dbReference type="InterPro" id="IPR034216">
    <property type="entry name" value="C5a_Peptidase"/>
</dbReference>
<dbReference type="InterPro" id="IPR013783">
    <property type="entry name" value="Ig-like_fold"/>
</dbReference>
<keyword evidence="5" id="KW-0732">Signal</keyword>
<dbReference type="Pfam" id="PF00082">
    <property type="entry name" value="Peptidase_S8"/>
    <property type="match status" value="1"/>
</dbReference>
<keyword evidence="2" id="KW-0134">Cell wall</keyword>
<accession>A0A380JRH5</accession>
<feature type="active site" description="Charge relay system" evidence="10 11">
    <location>
        <position position="220"/>
    </location>
</feature>
<dbReference type="InterPro" id="IPR046450">
    <property type="entry name" value="PA_dom_sf"/>
</dbReference>